<evidence type="ECO:0000256" key="8">
    <source>
        <dbReference type="ARBA" id="ARBA00022989"/>
    </source>
</evidence>
<evidence type="ECO:0000256" key="9">
    <source>
        <dbReference type="ARBA" id="ARBA00023136"/>
    </source>
</evidence>
<keyword evidence="3" id="KW-1003">Cell membrane</keyword>
<accession>A0AAW0JGB9</accession>
<dbReference type="Gene3D" id="3.80.10.10">
    <property type="entry name" value="Ribonuclease Inhibitor"/>
    <property type="match status" value="1"/>
</dbReference>
<keyword evidence="8" id="KW-1133">Transmembrane helix</keyword>
<keyword evidence="10" id="KW-0325">Glycoprotein</keyword>
<evidence type="ECO:0000256" key="11">
    <source>
        <dbReference type="ARBA" id="ARBA00037847"/>
    </source>
</evidence>
<organism evidence="12 13">
    <name type="scientific">Quercus suber</name>
    <name type="common">Cork oak</name>
    <dbReference type="NCBI Taxonomy" id="58331"/>
    <lineage>
        <taxon>Eukaryota</taxon>
        <taxon>Viridiplantae</taxon>
        <taxon>Streptophyta</taxon>
        <taxon>Embryophyta</taxon>
        <taxon>Tracheophyta</taxon>
        <taxon>Spermatophyta</taxon>
        <taxon>Magnoliopsida</taxon>
        <taxon>eudicotyledons</taxon>
        <taxon>Gunneridae</taxon>
        <taxon>Pentapetalae</taxon>
        <taxon>rosids</taxon>
        <taxon>fabids</taxon>
        <taxon>Fagales</taxon>
        <taxon>Fagaceae</taxon>
        <taxon>Quercus</taxon>
    </lineage>
</organism>
<keyword evidence="6" id="KW-0732">Signal</keyword>
<evidence type="ECO:0000256" key="2">
    <source>
        <dbReference type="ARBA" id="ARBA00009592"/>
    </source>
</evidence>
<gene>
    <name evidence="12" type="primary">RLP1_4</name>
    <name evidence="12" type="ORF">CFP56_032614</name>
</gene>
<comment type="caution">
    <text evidence="12">The sequence shown here is derived from an EMBL/GenBank/DDBJ whole genome shotgun (WGS) entry which is preliminary data.</text>
</comment>
<sequence length="452" mass="50403">LTHLNLRSNFFDKEILRFLSALPALKSLDLSSNDYMEEPLSSNDMANFSSLEILDLTGNDFTGSIPPYIGALSSLKAISLSDVELNGTLPIQELCALKKLEEFDLGGNNFEGILPPCLTNLTSLRLLDISHNRFNGNLSSSLIANLTFLEYIDLSYNLFEGLFSFSLFGNLSKLKVIQILSDNNKHDIEIENSNWDPIDNRFFGSIPEEVDRLSNLRVLLLSGNHFSGMIPKKLCQLEKIGIMDLSRNYFSGTIPYCFRKITFGQIATSEFVYINDASFSAYGFSLPYKSLLNNDHQIQGTEFGFKKQVEIDFLTKYRSNLYIGLILDIMSALDMSFNQLIGGIPLELGQLSSIHSLNLSHNQLTGPIPKTFSNLTQLESLDLSYNNLSGEIPSTLIALNFLEIFSGTHNNLSGKVPDFKAQFGTFDKNGYGGNPFLCGPPLEKRCTMFVKA</sequence>
<evidence type="ECO:0000256" key="1">
    <source>
        <dbReference type="ARBA" id="ARBA00004236"/>
    </source>
</evidence>
<dbReference type="InterPro" id="IPR032675">
    <property type="entry name" value="LRR_dom_sf"/>
</dbReference>
<reference evidence="12 13" key="1">
    <citation type="journal article" date="2018" name="Sci. Data">
        <title>The draft genome sequence of cork oak.</title>
        <authorList>
            <person name="Ramos A.M."/>
            <person name="Usie A."/>
            <person name="Barbosa P."/>
            <person name="Barros P.M."/>
            <person name="Capote T."/>
            <person name="Chaves I."/>
            <person name="Simoes F."/>
            <person name="Abreu I."/>
            <person name="Carrasquinho I."/>
            <person name="Faro C."/>
            <person name="Guimaraes J.B."/>
            <person name="Mendonca D."/>
            <person name="Nobrega F."/>
            <person name="Rodrigues L."/>
            <person name="Saibo N.J.M."/>
            <person name="Varela M.C."/>
            <person name="Egas C."/>
            <person name="Matos J."/>
            <person name="Miguel C.M."/>
            <person name="Oliveira M.M."/>
            <person name="Ricardo C.P."/>
            <person name="Goncalves S."/>
        </authorList>
    </citation>
    <scope>NUCLEOTIDE SEQUENCE [LARGE SCALE GENOMIC DNA]</scope>
    <source>
        <strain evidence="13">cv. HL8</strain>
    </source>
</reference>
<dbReference type="AlphaFoldDB" id="A0AAW0JGB9"/>
<evidence type="ECO:0000256" key="7">
    <source>
        <dbReference type="ARBA" id="ARBA00022737"/>
    </source>
</evidence>
<comment type="subcellular location">
    <subcellularLocation>
        <location evidence="1">Cell membrane</location>
    </subcellularLocation>
    <subcellularLocation>
        <location evidence="11">Endomembrane system</location>
        <topology evidence="11">Single-pass membrane protein</topology>
    </subcellularLocation>
</comment>
<proteinExistence type="inferred from homology"/>
<dbReference type="InterPro" id="IPR003591">
    <property type="entry name" value="Leu-rich_rpt_typical-subtyp"/>
</dbReference>
<keyword evidence="13" id="KW-1185">Reference proteome</keyword>
<evidence type="ECO:0000256" key="6">
    <source>
        <dbReference type="ARBA" id="ARBA00022729"/>
    </source>
</evidence>
<keyword evidence="5" id="KW-0812">Transmembrane</keyword>
<keyword evidence="9" id="KW-0472">Membrane</keyword>
<evidence type="ECO:0000313" key="13">
    <source>
        <dbReference type="Proteomes" id="UP000237347"/>
    </source>
</evidence>
<dbReference type="EMBL" id="PKMF04000558">
    <property type="protein sequence ID" value="KAK7825964.1"/>
    <property type="molecule type" value="Genomic_DNA"/>
</dbReference>
<dbReference type="Pfam" id="PF13855">
    <property type="entry name" value="LRR_8"/>
    <property type="match status" value="1"/>
</dbReference>
<keyword evidence="4" id="KW-0433">Leucine-rich repeat</keyword>
<feature type="non-terminal residue" evidence="12">
    <location>
        <position position="1"/>
    </location>
</feature>
<evidence type="ECO:0000256" key="5">
    <source>
        <dbReference type="ARBA" id="ARBA00022692"/>
    </source>
</evidence>
<dbReference type="PANTHER" id="PTHR48062:SF52">
    <property type="entry name" value="RECEPTOR-LIKE PROTEIN 8-RELATED"/>
    <property type="match status" value="1"/>
</dbReference>
<dbReference type="GO" id="GO:0016020">
    <property type="term" value="C:membrane"/>
    <property type="evidence" value="ECO:0007669"/>
    <property type="project" value="UniProtKB-SubCell"/>
</dbReference>
<protein>
    <submittedName>
        <fullName evidence="12">Receptor-like protein 1</fullName>
    </submittedName>
</protein>
<dbReference type="InterPro" id="IPR001611">
    <property type="entry name" value="Leu-rich_rpt"/>
</dbReference>
<dbReference type="SUPFAM" id="SSF52058">
    <property type="entry name" value="L domain-like"/>
    <property type="match status" value="1"/>
</dbReference>
<dbReference type="SMART" id="SM00369">
    <property type="entry name" value="LRR_TYP"/>
    <property type="match status" value="7"/>
</dbReference>
<evidence type="ECO:0000256" key="10">
    <source>
        <dbReference type="ARBA" id="ARBA00023180"/>
    </source>
</evidence>
<evidence type="ECO:0000256" key="3">
    <source>
        <dbReference type="ARBA" id="ARBA00022475"/>
    </source>
</evidence>
<dbReference type="FunFam" id="3.80.10.10:FF:000111">
    <property type="entry name" value="LRR receptor-like serine/threonine-protein kinase ERECTA"/>
    <property type="match status" value="1"/>
</dbReference>
<comment type="similarity">
    <text evidence="2">Belongs to the RLP family.</text>
</comment>
<dbReference type="Pfam" id="PF00560">
    <property type="entry name" value="LRR_1"/>
    <property type="match status" value="4"/>
</dbReference>
<dbReference type="PRINTS" id="PR00019">
    <property type="entry name" value="LEURICHRPT"/>
</dbReference>
<dbReference type="InterPro" id="IPR051502">
    <property type="entry name" value="RLP_Defense_Trigger"/>
</dbReference>
<dbReference type="PANTHER" id="PTHR48062">
    <property type="entry name" value="RECEPTOR-LIKE PROTEIN 14"/>
    <property type="match status" value="1"/>
</dbReference>
<keyword evidence="7" id="KW-0677">Repeat</keyword>
<dbReference type="Proteomes" id="UP000237347">
    <property type="component" value="Unassembled WGS sequence"/>
</dbReference>
<evidence type="ECO:0000256" key="4">
    <source>
        <dbReference type="ARBA" id="ARBA00022614"/>
    </source>
</evidence>
<name>A0AAW0JGB9_QUESU</name>
<dbReference type="FunFam" id="3.80.10.10:FF:000383">
    <property type="entry name" value="Leucine-rich repeat receptor protein kinase EMS1"/>
    <property type="match status" value="1"/>
</dbReference>
<evidence type="ECO:0000313" key="12">
    <source>
        <dbReference type="EMBL" id="KAK7825964.1"/>
    </source>
</evidence>